<dbReference type="InterPro" id="IPR013517">
    <property type="entry name" value="FG-GAP"/>
</dbReference>
<sequence length="438" mass="47896">MAEGEDQIISAIGTLADDIVDKVINRQSPESKQIVDAENEGMAGFQTEHPEKQYKKGLYGGGSIVSSEGSEVKVTAKGVKRSATIPVVIVGMDTGDLDGDGVVEIVFVSSTKLQIFRYSESKFEKIGSHSFRPTYKIHAVNVADLDRDGKAEIYISANEQFRVASMILRWSAADGLKVEQDNIPWFLRPLHLPGEGMILAGQMSNSDPATGFVARGIYRLVKNEDGRIHRGAKLPVPVRVNLFDFVWADIDGDGTSELVTIDRNEKILVYDDKSELTWVSEGNYGGSRNYFGPARSEGEGGGSHNVGSVSTTDRDLAFIPTRLVAGDIDGDGRQEVIIGRNKRQTPFFLRNFREYDGGSIACLGWSESSLIEVWATNTIPGYISDYSFMLAKDTGAKTVAEGTKAQLFVGQVPDSTFLGFLAAKESKILVYEIELPEK</sequence>
<accession>A0A840V1U5</accession>
<keyword evidence="3" id="KW-1185">Reference proteome</keyword>
<dbReference type="Proteomes" id="UP000539642">
    <property type="component" value="Unassembled WGS sequence"/>
</dbReference>
<evidence type="ECO:0000313" key="3">
    <source>
        <dbReference type="Proteomes" id="UP000539642"/>
    </source>
</evidence>
<dbReference type="AlphaFoldDB" id="A0A840V1U5"/>
<keyword evidence="1" id="KW-0732">Signal</keyword>
<dbReference type="EMBL" id="JACHEO010000002">
    <property type="protein sequence ID" value="MBB5347141.1"/>
    <property type="molecule type" value="Genomic_DNA"/>
</dbReference>
<evidence type="ECO:0000313" key="2">
    <source>
        <dbReference type="EMBL" id="MBB5347141.1"/>
    </source>
</evidence>
<organism evidence="2 3">
    <name type="scientific">Desulfoprunum benzoelyticum</name>
    <dbReference type="NCBI Taxonomy" id="1506996"/>
    <lineage>
        <taxon>Bacteria</taxon>
        <taxon>Pseudomonadati</taxon>
        <taxon>Thermodesulfobacteriota</taxon>
        <taxon>Desulfobulbia</taxon>
        <taxon>Desulfobulbales</taxon>
        <taxon>Desulfobulbaceae</taxon>
        <taxon>Desulfoprunum</taxon>
    </lineage>
</organism>
<evidence type="ECO:0000256" key="1">
    <source>
        <dbReference type="ARBA" id="ARBA00022729"/>
    </source>
</evidence>
<comment type="caution">
    <text evidence="2">The sequence shown here is derived from an EMBL/GenBank/DDBJ whole genome shotgun (WGS) entry which is preliminary data.</text>
</comment>
<proteinExistence type="predicted"/>
<evidence type="ECO:0008006" key="4">
    <source>
        <dbReference type="Google" id="ProtNLM"/>
    </source>
</evidence>
<dbReference type="SUPFAM" id="SSF69318">
    <property type="entry name" value="Integrin alpha N-terminal domain"/>
    <property type="match status" value="1"/>
</dbReference>
<dbReference type="Pfam" id="PF13517">
    <property type="entry name" value="FG-GAP_3"/>
    <property type="match status" value="1"/>
</dbReference>
<reference evidence="2 3" key="1">
    <citation type="submission" date="2020-08" db="EMBL/GenBank/DDBJ databases">
        <title>Genomic Encyclopedia of Type Strains, Phase IV (KMG-IV): sequencing the most valuable type-strain genomes for metagenomic binning, comparative biology and taxonomic classification.</title>
        <authorList>
            <person name="Goeker M."/>
        </authorList>
    </citation>
    <scope>NUCLEOTIDE SEQUENCE [LARGE SCALE GENOMIC DNA]</scope>
    <source>
        <strain evidence="2 3">DSM 28570</strain>
    </source>
</reference>
<dbReference type="InterPro" id="IPR028994">
    <property type="entry name" value="Integrin_alpha_N"/>
</dbReference>
<dbReference type="PANTHER" id="PTHR45460:SF2">
    <property type="entry name" value="ALPHA 1,3 GLUCANASE, GH71 FAMILY (EUROFUNG)"/>
    <property type="match status" value="1"/>
</dbReference>
<dbReference type="RefSeq" id="WP_183348612.1">
    <property type="nucleotide sequence ID" value="NZ_JACHEO010000002.1"/>
</dbReference>
<gene>
    <name evidence="2" type="ORF">HNQ81_000851</name>
</gene>
<protein>
    <recommendedName>
        <fullName evidence="4">VCBS repeat-containing protein</fullName>
    </recommendedName>
</protein>
<name>A0A840V1U5_9BACT</name>
<dbReference type="PANTHER" id="PTHR45460">
    <property type="entry name" value="SIMILAR TO CYSTEINE PROTEINASE"/>
    <property type="match status" value="1"/>
</dbReference>